<dbReference type="EMBL" id="SPHZ02000004">
    <property type="protein sequence ID" value="KAF0921541.1"/>
    <property type="molecule type" value="Genomic_DNA"/>
</dbReference>
<dbReference type="Proteomes" id="UP000479710">
    <property type="component" value="Unassembled WGS sequence"/>
</dbReference>
<evidence type="ECO:0000313" key="2">
    <source>
        <dbReference type="EMBL" id="KAF0921541.1"/>
    </source>
</evidence>
<dbReference type="AlphaFoldDB" id="A0A6G1EA46"/>
<feature type="compositionally biased region" description="Basic and acidic residues" evidence="1">
    <location>
        <begin position="1"/>
        <end position="11"/>
    </location>
</feature>
<comment type="caution">
    <text evidence="2">The sequence shown here is derived from an EMBL/GenBank/DDBJ whole genome shotgun (WGS) entry which is preliminary data.</text>
</comment>
<reference evidence="2 3" key="1">
    <citation type="submission" date="2019-11" db="EMBL/GenBank/DDBJ databases">
        <title>Whole genome sequence of Oryza granulata.</title>
        <authorList>
            <person name="Li W."/>
        </authorList>
    </citation>
    <scope>NUCLEOTIDE SEQUENCE [LARGE SCALE GENOMIC DNA]</scope>
    <source>
        <strain evidence="3">cv. Menghai</strain>
        <tissue evidence="2">Leaf</tissue>
    </source>
</reference>
<evidence type="ECO:0000313" key="3">
    <source>
        <dbReference type="Proteomes" id="UP000479710"/>
    </source>
</evidence>
<proteinExistence type="predicted"/>
<protein>
    <submittedName>
        <fullName evidence="2">Uncharacterized protein</fullName>
    </submittedName>
</protein>
<feature type="region of interest" description="Disordered" evidence="1">
    <location>
        <begin position="1"/>
        <end position="25"/>
    </location>
</feature>
<sequence length="77" mass="8449">MGRQDHEEAWHRSGSGGLAAASKMTARQHHEWRSLAAAALVVAGRDKGAYEKTKTICNLKKRIVSNEYSLGLMCGLH</sequence>
<organism evidence="2 3">
    <name type="scientific">Oryza meyeriana var. granulata</name>
    <dbReference type="NCBI Taxonomy" id="110450"/>
    <lineage>
        <taxon>Eukaryota</taxon>
        <taxon>Viridiplantae</taxon>
        <taxon>Streptophyta</taxon>
        <taxon>Embryophyta</taxon>
        <taxon>Tracheophyta</taxon>
        <taxon>Spermatophyta</taxon>
        <taxon>Magnoliopsida</taxon>
        <taxon>Liliopsida</taxon>
        <taxon>Poales</taxon>
        <taxon>Poaceae</taxon>
        <taxon>BOP clade</taxon>
        <taxon>Oryzoideae</taxon>
        <taxon>Oryzeae</taxon>
        <taxon>Oryzinae</taxon>
        <taxon>Oryza</taxon>
        <taxon>Oryza meyeriana</taxon>
    </lineage>
</organism>
<accession>A0A6G1EA46</accession>
<keyword evidence="3" id="KW-1185">Reference proteome</keyword>
<evidence type="ECO:0000256" key="1">
    <source>
        <dbReference type="SAM" id="MobiDB-lite"/>
    </source>
</evidence>
<gene>
    <name evidence="2" type="ORF">E2562_009282</name>
</gene>
<name>A0A6G1EA46_9ORYZ</name>